<organism evidence="2 3">
    <name type="scientific">Sclerotinia trifoliorum</name>
    <dbReference type="NCBI Taxonomy" id="28548"/>
    <lineage>
        <taxon>Eukaryota</taxon>
        <taxon>Fungi</taxon>
        <taxon>Dikarya</taxon>
        <taxon>Ascomycota</taxon>
        <taxon>Pezizomycotina</taxon>
        <taxon>Leotiomycetes</taxon>
        <taxon>Helotiales</taxon>
        <taxon>Sclerotiniaceae</taxon>
        <taxon>Sclerotinia</taxon>
    </lineage>
</organism>
<accession>A0A8H2VMU8</accession>
<feature type="signal peptide" evidence="1">
    <location>
        <begin position="1"/>
        <end position="17"/>
    </location>
</feature>
<reference evidence="2" key="1">
    <citation type="submission" date="2020-10" db="EMBL/GenBank/DDBJ databases">
        <authorList>
            <person name="Kusch S."/>
        </authorList>
    </citation>
    <scope>NUCLEOTIDE SEQUENCE</scope>
    <source>
        <strain evidence="2">SwB9</strain>
    </source>
</reference>
<keyword evidence="1" id="KW-0732">Signal</keyword>
<dbReference type="EMBL" id="CAJHIA010000004">
    <property type="protein sequence ID" value="CAD6441284.1"/>
    <property type="molecule type" value="Genomic_DNA"/>
</dbReference>
<evidence type="ECO:0000313" key="3">
    <source>
        <dbReference type="Proteomes" id="UP000624404"/>
    </source>
</evidence>
<dbReference type="Proteomes" id="UP000624404">
    <property type="component" value="Unassembled WGS sequence"/>
</dbReference>
<dbReference type="Pfam" id="PF17615">
    <property type="entry name" value="C166"/>
    <property type="match status" value="1"/>
</dbReference>
<name>A0A8H2VMU8_9HELO</name>
<sequence>MHFSKLFMTAMVGAASAAPAVIQQRAMTSANVVSAINDITVLSANLKVTVQGINFSPIAVLDPSTFTPVVIGFNGIITLVKNDIAAMASNPIGTLDVNGQTAVCSAFRNFVTVHQNLLAVLIGKGGLLQSVGGAPIATVLRALEGVVDTIADGIIDAVPTCAAGAQSDAASLKTMIEKAECAYTPAGTLGLDITCQLLLGLSSS</sequence>
<proteinExistence type="predicted"/>
<evidence type="ECO:0000313" key="2">
    <source>
        <dbReference type="EMBL" id="CAD6441284.1"/>
    </source>
</evidence>
<dbReference type="OrthoDB" id="5089392at2759"/>
<dbReference type="AlphaFoldDB" id="A0A8H2VMU8"/>
<gene>
    <name evidence="2" type="ORF">SCLTRI_LOCUS1073</name>
</gene>
<comment type="caution">
    <text evidence="2">The sequence shown here is derived from an EMBL/GenBank/DDBJ whole genome shotgun (WGS) entry which is preliminary data.</text>
</comment>
<feature type="chain" id="PRO_5034427106" evidence="1">
    <location>
        <begin position="18"/>
        <end position="204"/>
    </location>
</feature>
<protein>
    <submittedName>
        <fullName evidence="2">0cb864f5-ed55-436c-a74e-906d753fb209</fullName>
    </submittedName>
</protein>
<evidence type="ECO:0000256" key="1">
    <source>
        <dbReference type="SAM" id="SignalP"/>
    </source>
</evidence>
<keyword evidence="3" id="KW-1185">Reference proteome</keyword>